<protein>
    <submittedName>
        <fullName evidence="2">Uncharacterized protein</fullName>
    </submittedName>
</protein>
<sequence length="414" mass="45503">MQAFRPVAFRAPARQVRNLHTPRQAALPRSAFRSSRRYASTTPQTPQGAGGASGALAGGLAGGAAAVLLGYTWYRLSGTKTIVDYAHSSKSQLDNAFRSVTDKAPNSSEAVQWLKQTVEGYTKMIPGANQYVDSAFQDLEKIQEKHGDEVNKIINNTYGELKNVTKQGASFAAATQAWDVLQKCFKQLGNLAGDAAEDILNNHPEAKEKVGAQYKQLRQMAEQYGPEAKKQVEDTMKQVQDIVKGGLSSDNINRAKKLVEEKTQELRKYGDKAWEEGMKQAQPVLDKYPELKKQIDQNKDKLLQGDLGQLWNKVQEAAKSGNADDVKGFVQEQVQKGQQSLGGSGQGLESLLGMLPGGKDISGKFHQLQELSQKHGQDAEKLIKSAFDDIKKVLEQKVEEGKDLKNKVEKDSSK</sequence>
<evidence type="ECO:0000256" key="1">
    <source>
        <dbReference type="SAM" id="MobiDB-lite"/>
    </source>
</evidence>
<evidence type="ECO:0000313" key="3">
    <source>
        <dbReference type="Proteomes" id="UP001309876"/>
    </source>
</evidence>
<evidence type="ECO:0000313" key="2">
    <source>
        <dbReference type="EMBL" id="KAK5082397.1"/>
    </source>
</evidence>
<name>A0AAN7SV84_9EURO</name>
<feature type="region of interest" description="Disordered" evidence="1">
    <location>
        <begin position="19"/>
        <end position="53"/>
    </location>
</feature>
<feature type="compositionally biased region" description="Low complexity" evidence="1">
    <location>
        <begin position="29"/>
        <end position="40"/>
    </location>
</feature>
<gene>
    <name evidence="2" type="ORF">LTR05_007544</name>
</gene>
<organism evidence="2 3">
    <name type="scientific">Lithohypha guttulata</name>
    <dbReference type="NCBI Taxonomy" id="1690604"/>
    <lineage>
        <taxon>Eukaryota</taxon>
        <taxon>Fungi</taxon>
        <taxon>Dikarya</taxon>
        <taxon>Ascomycota</taxon>
        <taxon>Pezizomycotina</taxon>
        <taxon>Eurotiomycetes</taxon>
        <taxon>Chaetothyriomycetidae</taxon>
        <taxon>Chaetothyriales</taxon>
        <taxon>Trichomeriaceae</taxon>
        <taxon>Lithohypha</taxon>
    </lineage>
</organism>
<dbReference type="Proteomes" id="UP001309876">
    <property type="component" value="Unassembled WGS sequence"/>
</dbReference>
<dbReference type="SUPFAM" id="SSF69989">
    <property type="entry name" value="C-terminal domain of PLC-beta"/>
    <property type="match status" value="1"/>
</dbReference>
<dbReference type="AlphaFoldDB" id="A0AAN7SV84"/>
<proteinExistence type="predicted"/>
<keyword evidence="3" id="KW-1185">Reference proteome</keyword>
<comment type="caution">
    <text evidence="2">The sequence shown here is derived from an EMBL/GenBank/DDBJ whole genome shotgun (WGS) entry which is preliminary data.</text>
</comment>
<dbReference type="EMBL" id="JAVRRJ010000008">
    <property type="protein sequence ID" value="KAK5082397.1"/>
    <property type="molecule type" value="Genomic_DNA"/>
</dbReference>
<reference evidence="2 3" key="1">
    <citation type="submission" date="2023-08" db="EMBL/GenBank/DDBJ databases">
        <title>Black Yeasts Isolated from many extreme environments.</title>
        <authorList>
            <person name="Coleine C."/>
            <person name="Stajich J.E."/>
            <person name="Selbmann L."/>
        </authorList>
    </citation>
    <scope>NUCLEOTIDE SEQUENCE [LARGE SCALE GENOMIC DNA]</scope>
    <source>
        <strain evidence="2 3">CCFEE 5910</strain>
    </source>
</reference>
<accession>A0AAN7SV84</accession>